<dbReference type="AlphaFoldDB" id="A0A1B7MQU0"/>
<dbReference type="InterPro" id="IPR036396">
    <property type="entry name" value="Cyt_P450_sf"/>
</dbReference>
<dbReference type="InterPro" id="IPR050364">
    <property type="entry name" value="Cytochrome_P450_fung"/>
</dbReference>
<dbReference type="EMBL" id="KV448547">
    <property type="protein sequence ID" value="OAX34963.1"/>
    <property type="molecule type" value="Genomic_DNA"/>
</dbReference>
<dbReference type="GO" id="GO:0005506">
    <property type="term" value="F:iron ion binding"/>
    <property type="evidence" value="ECO:0007669"/>
    <property type="project" value="InterPro"/>
</dbReference>
<keyword evidence="5 9" id="KW-0479">Metal-binding</keyword>
<organism evidence="12 13">
    <name type="scientific">Rhizopogon vinicolor AM-OR11-026</name>
    <dbReference type="NCBI Taxonomy" id="1314800"/>
    <lineage>
        <taxon>Eukaryota</taxon>
        <taxon>Fungi</taxon>
        <taxon>Dikarya</taxon>
        <taxon>Basidiomycota</taxon>
        <taxon>Agaricomycotina</taxon>
        <taxon>Agaricomycetes</taxon>
        <taxon>Agaricomycetidae</taxon>
        <taxon>Boletales</taxon>
        <taxon>Suillineae</taxon>
        <taxon>Rhizopogonaceae</taxon>
        <taxon>Rhizopogon</taxon>
    </lineage>
</organism>
<protein>
    <submittedName>
        <fullName evidence="12">Cytochrome P450</fullName>
    </submittedName>
</protein>
<dbReference type="PANTHER" id="PTHR46300">
    <property type="entry name" value="P450, PUTATIVE (EUROFUNG)-RELATED-RELATED"/>
    <property type="match status" value="1"/>
</dbReference>
<keyword evidence="11" id="KW-0472">Membrane</keyword>
<dbReference type="PRINTS" id="PR00463">
    <property type="entry name" value="EP450I"/>
</dbReference>
<dbReference type="GO" id="GO:0004497">
    <property type="term" value="F:monooxygenase activity"/>
    <property type="evidence" value="ECO:0007669"/>
    <property type="project" value="UniProtKB-KW"/>
</dbReference>
<sequence>MMGLSIQGVALAIGPSLLAFLVIARWMSPYKRRLPPGPTPIPFLGNVFDIKADAPWISYTKMRETYGDIVYTSALGMDIIALNSEEVANELLDGRSQIYSDRPYIATIDLFGWDCATALMRYGARFKIHERLYHQVFRPEATISYRPKQIQKAYEMLPCILENPADYAGHFEAFAASIVMSLMYDYDVTSHDDVIVNAAKRALDLFLRVATPEKTALFAAFPILMKLPSWVPGLGLKDAILSKEYVKVLLDMPYDYVISNRANGTAQACMVSDALERYEILQDTDNPEMVTEIKASAAAVYAASVETTGSYLLIFTLAMMNNPEVQERAQSEIDNVVGFDRLPNFDDLPALPYIGALLREVKRWHPVAPLAAPHSNMEDDFYKGYFIPKGASILPNVWAMAHNPEKYPEPESFHPDRFLNPDGTLNDDTMPWIFGFGRRRCPGRDIGDASIWCAITCILATFTIKKPIGQEPQIKWASGLTSYPLPFPCRFVPRTAHDAQGLRRLVQSSLP</sequence>
<keyword evidence="4 9" id="KW-0349">Heme</keyword>
<dbReference type="GO" id="GO:0016705">
    <property type="term" value="F:oxidoreductase activity, acting on paired donors, with incorporation or reduction of molecular oxygen"/>
    <property type="evidence" value="ECO:0007669"/>
    <property type="project" value="InterPro"/>
</dbReference>
<evidence type="ECO:0000256" key="9">
    <source>
        <dbReference type="PIRSR" id="PIRSR602401-1"/>
    </source>
</evidence>
<keyword evidence="13" id="KW-1185">Reference proteome</keyword>
<dbReference type="PROSITE" id="PS00086">
    <property type="entry name" value="CYTOCHROME_P450"/>
    <property type="match status" value="1"/>
</dbReference>
<dbReference type="InParanoid" id="A0A1B7MQU0"/>
<accession>A0A1B7MQU0</accession>
<dbReference type="Proteomes" id="UP000092154">
    <property type="component" value="Unassembled WGS sequence"/>
</dbReference>
<comment type="pathway">
    <text evidence="2">Secondary metabolite biosynthesis.</text>
</comment>
<gene>
    <name evidence="12" type="ORF">K503DRAFT_723636</name>
</gene>
<evidence type="ECO:0000256" key="5">
    <source>
        <dbReference type="ARBA" id="ARBA00022723"/>
    </source>
</evidence>
<evidence type="ECO:0000313" key="12">
    <source>
        <dbReference type="EMBL" id="OAX34963.1"/>
    </source>
</evidence>
<dbReference type="InterPro" id="IPR001128">
    <property type="entry name" value="Cyt_P450"/>
</dbReference>
<keyword evidence="7 9" id="KW-0408">Iron</keyword>
<dbReference type="InterPro" id="IPR017972">
    <property type="entry name" value="Cyt_P450_CS"/>
</dbReference>
<evidence type="ECO:0000256" key="6">
    <source>
        <dbReference type="ARBA" id="ARBA00023002"/>
    </source>
</evidence>
<dbReference type="STRING" id="1314800.A0A1B7MQU0"/>
<proteinExistence type="inferred from homology"/>
<dbReference type="Gene3D" id="1.10.630.10">
    <property type="entry name" value="Cytochrome P450"/>
    <property type="match status" value="1"/>
</dbReference>
<evidence type="ECO:0000256" key="1">
    <source>
        <dbReference type="ARBA" id="ARBA00001971"/>
    </source>
</evidence>
<feature type="transmembrane region" description="Helical" evidence="11">
    <location>
        <begin position="6"/>
        <end position="24"/>
    </location>
</feature>
<keyword evidence="6 10" id="KW-0560">Oxidoreductase</keyword>
<evidence type="ECO:0000256" key="7">
    <source>
        <dbReference type="ARBA" id="ARBA00023004"/>
    </source>
</evidence>
<evidence type="ECO:0000256" key="11">
    <source>
        <dbReference type="SAM" id="Phobius"/>
    </source>
</evidence>
<reference evidence="12 13" key="1">
    <citation type="submission" date="2016-06" db="EMBL/GenBank/DDBJ databases">
        <title>Comparative genomics of the ectomycorrhizal sister species Rhizopogon vinicolor and Rhizopogon vesiculosus (Basidiomycota: Boletales) reveals a divergence of the mating type B locus.</title>
        <authorList>
            <consortium name="DOE Joint Genome Institute"/>
            <person name="Mujic A.B."/>
            <person name="Kuo A."/>
            <person name="Tritt A."/>
            <person name="Lipzen A."/>
            <person name="Chen C."/>
            <person name="Johnson J."/>
            <person name="Sharma A."/>
            <person name="Barry K."/>
            <person name="Grigoriev I.V."/>
            <person name="Spatafora J.W."/>
        </authorList>
    </citation>
    <scope>NUCLEOTIDE SEQUENCE [LARGE SCALE GENOMIC DNA]</scope>
    <source>
        <strain evidence="12 13">AM-OR11-026</strain>
    </source>
</reference>
<keyword evidence="11" id="KW-1133">Transmembrane helix</keyword>
<dbReference type="SUPFAM" id="SSF48264">
    <property type="entry name" value="Cytochrome P450"/>
    <property type="match status" value="1"/>
</dbReference>
<name>A0A1B7MQU0_9AGAM</name>
<evidence type="ECO:0000256" key="3">
    <source>
        <dbReference type="ARBA" id="ARBA00010617"/>
    </source>
</evidence>
<dbReference type="PANTHER" id="PTHR46300:SF7">
    <property type="entry name" value="P450, PUTATIVE (EUROFUNG)-RELATED"/>
    <property type="match status" value="1"/>
</dbReference>
<dbReference type="CDD" id="cd11065">
    <property type="entry name" value="CYP64-like"/>
    <property type="match status" value="1"/>
</dbReference>
<comment type="cofactor">
    <cofactor evidence="1 9">
        <name>heme</name>
        <dbReference type="ChEBI" id="CHEBI:30413"/>
    </cofactor>
</comment>
<evidence type="ECO:0000256" key="2">
    <source>
        <dbReference type="ARBA" id="ARBA00005179"/>
    </source>
</evidence>
<dbReference type="GO" id="GO:0020037">
    <property type="term" value="F:heme binding"/>
    <property type="evidence" value="ECO:0007669"/>
    <property type="project" value="InterPro"/>
</dbReference>
<keyword evidence="11" id="KW-0812">Transmembrane</keyword>
<evidence type="ECO:0000256" key="4">
    <source>
        <dbReference type="ARBA" id="ARBA00022617"/>
    </source>
</evidence>
<comment type="similarity">
    <text evidence="3 10">Belongs to the cytochrome P450 family.</text>
</comment>
<evidence type="ECO:0000313" key="13">
    <source>
        <dbReference type="Proteomes" id="UP000092154"/>
    </source>
</evidence>
<evidence type="ECO:0000256" key="10">
    <source>
        <dbReference type="RuleBase" id="RU000461"/>
    </source>
</evidence>
<dbReference type="OrthoDB" id="2789670at2759"/>
<evidence type="ECO:0000256" key="8">
    <source>
        <dbReference type="ARBA" id="ARBA00023033"/>
    </source>
</evidence>
<feature type="binding site" description="axial binding residue" evidence="9">
    <location>
        <position position="441"/>
    </location>
    <ligand>
        <name>heme</name>
        <dbReference type="ChEBI" id="CHEBI:30413"/>
    </ligand>
    <ligandPart>
        <name>Fe</name>
        <dbReference type="ChEBI" id="CHEBI:18248"/>
    </ligandPart>
</feature>
<dbReference type="InterPro" id="IPR002401">
    <property type="entry name" value="Cyt_P450_E_grp-I"/>
</dbReference>
<keyword evidence="8 10" id="KW-0503">Monooxygenase</keyword>
<dbReference type="Pfam" id="PF00067">
    <property type="entry name" value="p450"/>
    <property type="match status" value="1"/>
</dbReference>